<comment type="catalytic activity">
    <reaction evidence="1 9">
        <text>Endohydrolysis of (1-&gt;4)-beta-D-glucosidic linkages in cellulose, lichenin and cereal beta-D-glucans.</text>
        <dbReference type="EC" id="3.2.1.4"/>
    </reaction>
</comment>
<dbReference type="GO" id="GO:0008810">
    <property type="term" value="F:cellulase activity"/>
    <property type="evidence" value="ECO:0007669"/>
    <property type="project" value="UniProtKB-EC"/>
</dbReference>
<keyword evidence="5 8" id="KW-0119">Carbohydrate metabolism</keyword>
<evidence type="ECO:0000313" key="12">
    <source>
        <dbReference type="Proteomes" id="UP000243459"/>
    </source>
</evidence>
<dbReference type="Pfam" id="PF00759">
    <property type="entry name" value="Glyco_hydro_9"/>
    <property type="match status" value="1"/>
</dbReference>
<keyword evidence="4 9" id="KW-0136">Cellulose degradation</keyword>
<evidence type="ECO:0000256" key="6">
    <source>
        <dbReference type="ARBA" id="ARBA00023295"/>
    </source>
</evidence>
<dbReference type="EMBL" id="CM007384">
    <property type="protein sequence ID" value="ONK73402.1"/>
    <property type="molecule type" value="Genomic_DNA"/>
</dbReference>
<reference evidence="12" key="1">
    <citation type="journal article" date="2017" name="Nat. Commun.">
        <title>The asparagus genome sheds light on the origin and evolution of a young Y chromosome.</title>
        <authorList>
            <person name="Harkess A."/>
            <person name="Zhou J."/>
            <person name="Xu C."/>
            <person name="Bowers J.E."/>
            <person name="Van der Hulst R."/>
            <person name="Ayyampalayam S."/>
            <person name="Mercati F."/>
            <person name="Riccardi P."/>
            <person name="McKain M.R."/>
            <person name="Kakrana A."/>
            <person name="Tang H."/>
            <person name="Ray J."/>
            <person name="Groenendijk J."/>
            <person name="Arikit S."/>
            <person name="Mathioni S.M."/>
            <person name="Nakano M."/>
            <person name="Shan H."/>
            <person name="Telgmann-Rauber A."/>
            <person name="Kanno A."/>
            <person name="Yue Z."/>
            <person name="Chen H."/>
            <person name="Li W."/>
            <person name="Chen Y."/>
            <person name="Xu X."/>
            <person name="Zhang Y."/>
            <person name="Luo S."/>
            <person name="Chen H."/>
            <person name="Gao J."/>
            <person name="Mao Z."/>
            <person name="Pires J.C."/>
            <person name="Luo M."/>
            <person name="Kudrna D."/>
            <person name="Wing R.A."/>
            <person name="Meyers B.C."/>
            <person name="Yi K."/>
            <person name="Kong H."/>
            <person name="Lavrijsen P."/>
            <person name="Sunseri F."/>
            <person name="Falavigna A."/>
            <person name="Ye Y."/>
            <person name="Leebens-Mack J.H."/>
            <person name="Chen G."/>
        </authorList>
    </citation>
    <scope>NUCLEOTIDE SEQUENCE [LARGE SCALE GENOMIC DNA]</scope>
    <source>
        <strain evidence="12">cv. DH0086</strain>
    </source>
</reference>
<accession>A0A5P1F5E3</accession>
<evidence type="ECO:0000256" key="7">
    <source>
        <dbReference type="ARBA" id="ARBA00023326"/>
    </source>
</evidence>
<comment type="similarity">
    <text evidence="2 8 9">Belongs to the glycosyl hydrolase 9 (cellulase E) family.</text>
</comment>
<proteinExistence type="inferred from homology"/>
<dbReference type="PROSITE" id="PS00698">
    <property type="entry name" value="GH9_3"/>
    <property type="match status" value="1"/>
</dbReference>
<evidence type="ECO:0000256" key="8">
    <source>
        <dbReference type="PROSITE-ProRule" id="PRU10060"/>
    </source>
</evidence>
<evidence type="ECO:0000313" key="11">
    <source>
        <dbReference type="EMBL" id="ONK73402.1"/>
    </source>
</evidence>
<keyword evidence="3 8" id="KW-0378">Hydrolase</keyword>
<dbReference type="InterPro" id="IPR008928">
    <property type="entry name" value="6-hairpin_glycosidase_sf"/>
</dbReference>
<dbReference type="GO" id="GO:0030245">
    <property type="term" value="P:cellulose catabolic process"/>
    <property type="evidence" value="ECO:0007669"/>
    <property type="project" value="UniProtKB-KW"/>
</dbReference>
<name>A0A5P1F5E3_ASPOF</name>
<keyword evidence="12" id="KW-1185">Reference proteome</keyword>
<sequence>MAFAMTMISWSVIEFEREIYICNQLEKALDAIQWGTDYLIKAHTQANVLWSQVGDGYSDHRCWERAEDMTTSRTAYKVDSEHPGSDIAGETAAAMAAASIVFKKYDFAYSEILLSHSKQLFSFADTYQGRYDDFVSDSRHFYPSMGFHDELLWAAAWLFKATNEEYYINYVVDKVASTVETEFDVTQFSWENKYAGLEVLLVKVLTYHGNEAYNQTLDILRAKAEFFLCACVQKNDKENVAMSPGGLLYFKEWCNMLCVSSSAFLLTVYSEYLYTSNSTLNCFIGQVQPVELLKFAQSQANYILGKNPNSMSYLVGYQSNFPTHVHHRGASIPSVSVLSVPVGCFEGYNKWYLRNESNPNVIVGALVGGPNFNDKFDDQRSNYAQNEPTLAGNAPLIGLFARMNKISRSSGEASYDHYAHFYVPVVRFCNLLLEDPEVPTFTHSRKTIVICRNPQ</sequence>
<evidence type="ECO:0000256" key="1">
    <source>
        <dbReference type="ARBA" id="ARBA00000966"/>
    </source>
</evidence>
<evidence type="ECO:0000256" key="2">
    <source>
        <dbReference type="ARBA" id="ARBA00007072"/>
    </source>
</evidence>
<dbReference type="InterPro" id="IPR001701">
    <property type="entry name" value="Glyco_hydro_9"/>
</dbReference>
<dbReference type="SUPFAM" id="SSF48208">
    <property type="entry name" value="Six-hairpin glycosidases"/>
    <property type="match status" value="1"/>
</dbReference>
<keyword evidence="6 8" id="KW-0326">Glycosidase</keyword>
<evidence type="ECO:0000256" key="5">
    <source>
        <dbReference type="ARBA" id="ARBA00023277"/>
    </source>
</evidence>
<dbReference type="Gene3D" id="1.50.10.10">
    <property type="match status" value="1"/>
</dbReference>
<feature type="active site" evidence="8">
    <location>
        <position position="378"/>
    </location>
</feature>
<dbReference type="OMA" id="ATEEACY"/>
<evidence type="ECO:0000259" key="10">
    <source>
        <dbReference type="Pfam" id="PF00759"/>
    </source>
</evidence>
<evidence type="ECO:0000256" key="3">
    <source>
        <dbReference type="ARBA" id="ARBA00022801"/>
    </source>
</evidence>
<gene>
    <name evidence="11" type="ORF">A4U43_C04F31110</name>
</gene>
<dbReference type="PANTHER" id="PTHR22298">
    <property type="entry name" value="ENDO-1,4-BETA-GLUCANASE"/>
    <property type="match status" value="1"/>
</dbReference>
<protein>
    <recommendedName>
        <fullName evidence="9">Endoglucanase</fullName>
        <ecNumber evidence="9">3.2.1.4</ecNumber>
    </recommendedName>
</protein>
<dbReference type="Gramene" id="ONK73402">
    <property type="protein sequence ID" value="ONK73402"/>
    <property type="gene ID" value="A4U43_C04F31110"/>
</dbReference>
<organism evidence="11 12">
    <name type="scientific">Asparagus officinalis</name>
    <name type="common">Garden asparagus</name>
    <dbReference type="NCBI Taxonomy" id="4686"/>
    <lineage>
        <taxon>Eukaryota</taxon>
        <taxon>Viridiplantae</taxon>
        <taxon>Streptophyta</taxon>
        <taxon>Embryophyta</taxon>
        <taxon>Tracheophyta</taxon>
        <taxon>Spermatophyta</taxon>
        <taxon>Magnoliopsida</taxon>
        <taxon>Liliopsida</taxon>
        <taxon>Asparagales</taxon>
        <taxon>Asparagaceae</taxon>
        <taxon>Asparagoideae</taxon>
        <taxon>Asparagus</taxon>
    </lineage>
</organism>
<dbReference type="InterPro" id="IPR033126">
    <property type="entry name" value="Glyco_hydro_9_Asp/Glu_AS"/>
</dbReference>
<dbReference type="InterPro" id="IPR012341">
    <property type="entry name" value="6hp_glycosidase-like_sf"/>
</dbReference>
<dbReference type="EC" id="3.2.1.4" evidence="9"/>
<dbReference type="AlphaFoldDB" id="A0A5P1F5E3"/>
<keyword evidence="7 8" id="KW-0624">Polysaccharide degradation</keyword>
<feature type="active site" evidence="8">
    <location>
        <position position="387"/>
    </location>
</feature>
<evidence type="ECO:0000256" key="9">
    <source>
        <dbReference type="RuleBase" id="RU361166"/>
    </source>
</evidence>
<evidence type="ECO:0000256" key="4">
    <source>
        <dbReference type="ARBA" id="ARBA00023001"/>
    </source>
</evidence>
<dbReference type="Proteomes" id="UP000243459">
    <property type="component" value="Chromosome 4"/>
</dbReference>
<feature type="domain" description="Glycoside hydrolase family 9" evidence="10">
    <location>
        <begin position="1"/>
        <end position="399"/>
    </location>
</feature>